<keyword evidence="10" id="KW-1185">Reference proteome</keyword>
<dbReference type="PANTHER" id="PTHR43163">
    <property type="entry name" value="DIPEPTIDE TRANSPORT SYSTEM PERMEASE PROTEIN DPPB-RELATED"/>
    <property type="match status" value="1"/>
</dbReference>
<keyword evidence="3" id="KW-1003">Cell membrane</keyword>
<feature type="transmembrane region" description="Helical" evidence="7">
    <location>
        <begin position="169"/>
        <end position="188"/>
    </location>
</feature>
<keyword evidence="5 7" id="KW-1133">Transmembrane helix</keyword>
<evidence type="ECO:0000313" key="10">
    <source>
        <dbReference type="Proteomes" id="UP000621436"/>
    </source>
</evidence>
<evidence type="ECO:0000256" key="3">
    <source>
        <dbReference type="ARBA" id="ARBA00022475"/>
    </source>
</evidence>
<dbReference type="EMBL" id="JADPIE010000009">
    <property type="protein sequence ID" value="MBF8438085.1"/>
    <property type="molecule type" value="Genomic_DNA"/>
</dbReference>
<comment type="similarity">
    <text evidence="7">Belongs to the binding-protein-dependent transport system permease family.</text>
</comment>
<sequence length="327" mass="36142">MSKYIIRRLLYLILILIGVSLIVFMLVHLAPGDPVRIMLGEDASPAEVERLRENYGLDQPLHIQYFRWAGNVLQGDLGTSIRQRRPVTELIFARMPATFELALMGMLFSIIVAIPLGIIAAIKQSTWVDFSTMILALIGVSMPSFWIGLMLLTHLALRVDILPLFGRGPSLFVGIGSIFTTGSFMTLINSLRFLILPAISLGIIQTALLTRLTRSSMLDVLRADYIRTARSKGLGERVVVTRHALRNALLPVVTVLGIRLGAMLGGSIIIETVFAWPGVGRLIYNAISQRDFPIVQAGTLLLAVAFSLANLLVDISYAYLNPRIRYD</sequence>
<evidence type="ECO:0000313" key="9">
    <source>
        <dbReference type="EMBL" id="MBF8438085.1"/>
    </source>
</evidence>
<dbReference type="PANTHER" id="PTHR43163:SF6">
    <property type="entry name" value="DIPEPTIDE TRANSPORT SYSTEM PERMEASE PROTEIN DPPB-RELATED"/>
    <property type="match status" value="1"/>
</dbReference>
<keyword evidence="6 7" id="KW-0472">Membrane</keyword>
<comment type="caution">
    <text evidence="9">The sequence shown here is derived from an EMBL/GenBank/DDBJ whole genome shotgun (WGS) entry which is preliminary data.</text>
</comment>
<dbReference type="GO" id="GO:0055085">
    <property type="term" value="P:transmembrane transport"/>
    <property type="evidence" value="ECO:0007669"/>
    <property type="project" value="InterPro"/>
</dbReference>
<dbReference type="SUPFAM" id="SSF161098">
    <property type="entry name" value="MetI-like"/>
    <property type="match status" value="1"/>
</dbReference>
<protein>
    <submittedName>
        <fullName evidence="9">ABC transporter permease</fullName>
    </submittedName>
</protein>
<comment type="subcellular location">
    <subcellularLocation>
        <location evidence="1 7">Cell membrane</location>
        <topology evidence="1 7">Multi-pass membrane protein</topology>
    </subcellularLocation>
</comment>
<reference evidence="9" key="1">
    <citation type="submission" date="2020-11" db="EMBL/GenBank/DDBJ databases">
        <title>Halonatronomonas betainensis gen. nov., sp. nov. a novel haloalkaliphilic representative of the family Halanaerobiacae capable of betaine degradation.</title>
        <authorList>
            <person name="Boltyanskaya Y."/>
            <person name="Kevbrin V."/>
            <person name="Detkova E."/>
            <person name="Grouzdev D.S."/>
            <person name="Koziaeva V."/>
            <person name="Zhilina T."/>
        </authorList>
    </citation>
    <scope>NUCLEOTIDE SEQUENCE</scope>
    <source>
        <strain evidence="9">Z-7014</strain>
    </source>
</reference>
<dbReference type="CDD" id="cd06261">
    <property type="entry name" value="TM_PBP2"/>
    <property type="match status" value="1"/>
</dbReference>
<organism evidence="9 10">
    <name type="scientific">Halonatronomonas betaini</name>
    <dbReference type="NCBI Taxonomy" id="2778430"/>
    <lineage>
        <taxon>Bacteria</taxon>
        <taxon>Bacillati</taxon>
        <taxon>Bacillota</taxon>
        <taxon>Clostridia</taxon>
        <taxon>Halanaerobiales</taxon>
        <taxon>Halarsenatibacteraceae</taxon>
        <taxon>Halonatronomonas</taxon>
    </lineage>
</organism>
<feature type="transmembrane region" description="Helical" evidence="7">
    <location>
        <begin position="9"/>
        <end position="30"/>
    </location>
</feature>
<dbReference type="InterPro" id="IPR045621">
    <property type="entry name" value="BPD_transp_1_N"/>
</dbReference>
<evidence type="ECO:0000256" key="1">
    <source>
        <dbReference type="ARBA" id="ARBA00004651"/>
    </source>
</evidence>
<dbReference type="Proteomes" id="UP000621436">
    <property type="component" value="Unassembled WGS sequence"/>
</dbReference>
<feature type="transmembrane region" description="Helical" evidence="7">
    <location>
        <begin position="248"/>
        <end position="276"/>
    </location>
</feature>
<evidence type="ECO:0000256" key="7">
    <source>
        <dbReference type="RuleBase" id="RU363032"/>
    </source>
</evidence>
<accession>A0A931F7M8</accession>
<feature type="domain" description="ABC transmembrane type-1" evidence="8">
    <location>
        <begin position="95"/>
        <end position="313"/>
    </location>
</feature>
<evidence type="ECO:0000256" key="5">
    <source>
        <dbReference type="ARBA" id="ARBA00022989"/>
    </source>
</evidence>
<dbReference type="InterPro" id="IPR000515">
    <property type="entry name" value="MetI-like"/>
</dbReference>
<evidence type="ECO:0000256" key="4">
    <source>
        <dbReference type="ARBA" id="ARBA00022692"/>
    </source>
</evidence>
<keyword evidence="2 7" id="KW-0813">Transport</keyword>
<dbReference type="Pfam" id="PF00528">
    <property type="entry name" value="BPD_transp_1"/>
    <property type="match status" value="1"/>
</dbReference>
<evidence type="ECO:0000259" key="8">
    <source>
        <dbReference type="PROSITE" id="PS50928"/>
    </source>
</evidence>
<gene>
    <name evidence="9" type="ORF">I0Q91_13415</name>
</gene>
<dbReference type="Pfam" id="PF19300">
    <property type="entry name" value="BPD_transp_1_N"/>
    <property type="match status" value="1"/>
</dbReference>
<name>A0A931F7M8_9FIRM</name>
<dbReference type="PROSITE" id="PS50928">
    <property type="entry name" value="ABC_TM1"/>
    <property type="match status" value="1"/>
</dbReference>
<proteinExistence type="inferred from homology"/>
<dbReference type="GO" id="GO:0005886">
    <property type="term" value="C:plasma membrane"/>
    <property type="evidence" value="ECO:0007669"/>
    <property type="project" value="UniProtKB-SubCell"/>
</dbReference>
<feature type="transmembrane region" description="Helical" evidence="7">
    <location>
        <begin position="297"/>
        <end position="320"/>
    </location>
</feature>
<feature type="transmembrane region" description="Helical" evidence="7">
    <location>
        <begin position="134"/>
        <end position="157"/>
    </location>
</feature>
<dbReference type="Gene3D" id="1.10.3720.10">
    <property type="entry name" value="MetI-like"/>
    <property type="match status" value="1"/>
</dbReference>
<evidence type="ECO:0000256" key="6">
    <source>
        <dbReference type="ARBA" id="ARBA00023136"/>
    </source>
</evidence>
<feature type="transmembrane region" description="Helical" evidence="7">
    <location>
        <begin position="101"/>
        <end position="122"/>
    </location>
</feature>
<dbReference type="AlphaFoldDB" id="A0A931F7M8"/>
<evidence type="ECO:0000256" key="2">
    <source>
        <dbReference type="ARBA" id="ARBA00022448"/>
    </source>
</evidence>
<keyword evidence="4 7" id="KW-0812">Transmembrane</keyword>
<dbReference type="InterPro" id="IPR035906">
    <property type="entry name" value="MetI-like_sf"/>
</dbReference>
<dbReference type="RefSeq" id="WP_270455182.1">
    <property type="nucleotide sequence ID" value="NZ_JADPIE010000009.1"/>
</dbReference>